<dbReference type="AlphaFoldDB" id="A0A3A4RFH0"/>
<reference evidence="6 7" key="1">
    <citation type="journal article" date="2017" name="ISME J.">
        <title>Energy and carbon metabolisms in a deep terrestrial subsurface fluid microbial community.</title>
        <authorList>
            <person name="Momper L."/>
            <person name="Jungbluth S.P."/>
            <person name="Lee M.D."/>
            <person name="Amend J.P."/>
        </authorList>
    </citation>
    <scope>NUCLEOTIDE SEQUENCE [LARGE SCALE GENOMIC DNA]</scope>
    <source>
        <strain evidence="6">SURF_26</strain>
    </source>
</reference>
<evidence type="ECO:0000256" key="3">
    <source>
        <dbReference type="ARBA" id="ARBA00022729"/>
    </source>
</evidence>
<comment type="caution">
    <text evidence="6">The sequence shown here is derived from an EMBL/GenBank/DDBJ whole genome shotgun (WGS) entry which is preliminary data.</text>
</comment>
<comment type="subcellular location">
    <subcellularLocation>
        <location evidence="2 5">Bacterial flagellum basal body</location>
    </subcellularLocation>
</comment>
<feature type="chain" id="PRO_5017490494" description="Flagellar P-ring protein" evidence="5">
    <location>
        <begin position="23"/>
        <end position="372"/>
    </location>
</feature>
<proteinExistence type="inferred from homology"/>
<keyword evidence="6" id="KW-0966">Cell projection</keyword>
<comment type="subunit">
    <text evidence="5">The basal body constitutes a major portion of the flagellar organelle and consists of four rings (L,P,S, and M) mounted on a central rod.</text>
</comment>
<dbReference type="InterPro" id="IPR001782">
    <property type="entry name" value="Flag_FlgI"/>
</dbReference>
<keyword evidence="6" id="KW-0969">Cilium</keyword>
<evidence type="ECO:0000313" key="6">
    <source>
        <dbReference type="EMBL" id="RJP61663.1"/>
    </source>
</evidence>
<protein>
    <recommendedName>
        <fullName evidence="5">Flagellar P-ring protein</fullName>
    </recommendedName>
    <alternativeName>
        <fullName evidence="5">Basal body P-ring protein</fullName>
    </alternativeName>
</protein>
<evidence type="ECO:0000313" key="7">
    <source>
        <dbReference type="Proteomes" id="UP000266426"/>
    </source>
</evidence>
<dbReference type="GO" id="GO:0071973">
    <property type="term" value="P:bacterial-type flagellum-dependent cell motility"/>
    <property type="evidence" value="ECO:0007669"/>
    <property type="project" value="InterPro"/>
</dbReference>
<evidence type="ECO:0000256" key="2">
    <source>
        <dbReference type="ARBA" id="ARBA00004117"/>
    </source>
</evidence>
<dbReference type="HAMAP" id="MF_00416">
    <property type="entry name" value="FlgI"/>
    <property type="match status" value="1"/>
</dbReference>
<keyword evidence="4 5" id="KW-0975">Bacterial flagellum</keyword>
<sequence precursor="true">MCNRLIALIVICLYCMHVNCPAVCAKSSVRIKDIAQIEGVRSNHLFGYGLVFGLDGTGDSGSSDFTVQSIASMLRRMGITIPASSITVDNVAAVMVTAELPAFAKEGTKIDVIVSSIGDCESLFGGTLLMTPLQGVDGNIYAVAQGPVSLGGFAFGAGGASAVKNVPTTATIPNGAMVEKEVPSTMVRHQTLRISLREPDFTTMKRMTDAINNTFMDTATSIDAATVSVAIPREYIMEEKVVDFIAQVETIELETDSPAKIIINERTGTIVAGSNVRITTVAVSHGNLNVVIKNNPVISQPNPFAEGDTVVTTDDELEVKEENNPLVVVEDGVTIGEVTRALNALGATPRDLIAIFQAMKRAGAINAELIIM</sequence>
<dbReference type="NCBIfam" id="NF003676">
    <property type="entry name" value="PRK05303.1"/>
    <property type="match status" value="1"/>
</dbReference>
<comment type="similarity">
    <text evidence="5">Belongs to the FlgI family.</text>
</comment>
<keyword evidence="6" id="KW-0282">Flagellum</keyword>
<evidence type="ECO:0000256" key="1">
    <source>
        <dbReference type="ARBA" id="ARBA00002591"/>
    </source>
</evidence>
<dbReference type="PRINTS" id="PR01010">
    <property type="entry name" value="FLGPRINGFLGI"/>
</dbReference>
<comment type="function">
    <text evidence="1 5">Assembles around the rod to form the L-ring and probably protects the motor/basal body from shearing forces during rotation.</text>
</comment>
<dbReference type="GO" id="GO:0030288">
    <property type="term" value="C:outer membrane-bounded periplasmic space"/>
    <property type="evidence" value="ECO:0007669"/>
    <property type="project" value="InterPro"/>
</dbReference>
<dbReference type="PANTHER" id="PTHR30381">
    <property type="entry name" value="FLAGELLAR P-RING PERIPLASMIC PROTEIN FLGI"/>
    <property type="match status" value="1"/>
</dbReference>
<dbReference type="GO" id="GO:0009428">
    <property type="term" value="C:bacterial-type flagellum basal body, distal rod, P ring"/>
    <property type="evidence" value="ECO:0007669"/>
    <property type="project" value="InterPro"/>
</dbReference>
<dbReference type="Proteomes" id="UP000266426">
    <property type="component" value="Unassembled WGS sequence"/>
</dbReference>
<organism evidence="6 7">
    <name type="scientific">Candidatus Auribacter fodinae</name>
    <dbReference type="NCBI Taxonomy" id="2093366"/>
    <lineage>
        <taxon>Bacteria</taxon>
        <taxon>Pseudomonadati</taxon>
        <taxon>Candidatus Auribacterota</taxon>
        <taxon>Candidatus Auribacteria</taxon>
        <taxon>Candidatus Auribacterales</taxon>
        <taxon>Candidatus Auribacteraceae</taxon>
        <taxon>Candidatus Auribacter</taxon>
    </lineage>
</organism>
<name>A0A3A4RFH0_9BACT</name>
<gene>
    <name evidence="5" type="primary">flgI</name>
    <name evidence="6" type="ORF">C4541_01300</name>
</gene>
<accession>A0A3A4RFH0</accession>
<dbReference type="GO" id="GO:0005198">
    <property type="term" value="F:structural molecule activity"/>
    <property type="evidence" value="ECO:0007669"/>
    <property type="project" value="InterPro"/>
</dbReference>
<dbReference type="PANTHER" id="PTHR30381:SF0">
    <property type="entry name" value="FLAGELLAR P-RING PROTEIN"/>
    <property type="match status" value="1"/>
</dbReference>
<evidence type="ECO:0000256" key="5">
    <source>
        <dbReference type="HAMAP-Rule" id="MF_00416"/>
    </source>
</evidence>
<evidence type="ECO:0000256" key="4">
    <source>
        <dbReference type="ARBA" id="ARBA00023143"/>
    </source>
</evidence>
<feature type="signal peptide" evidence="5">
    <location>
        <begin position="1"/>
        <end position="22"/>
    </location>
</feature>
<dbReference type="Pfam" id="PF02119">
    <property type="entry name" value="FlgI"/>
    <property type="match status" value="1"/>
</dbReference>
<keyword evidence="3 5" id="KW-0732">Signal</keyword>
<dbReference type="EMBL" id="QZJZ01000010">
    <property type="protein sequence ID" value="RJP61663.1"/>
    <property type="molecule type" value="Genomic_DNA"/>
</dbReference>